<dbReference type="Proteomes" id="UP001230908">
    <property type="component" value="Unassembled WGS sequence"/>
</dbReference>
<organism evidence="2 3">
    <name type="scientific">Phytohabitans maris</name>
    <dbReference type="NCBI Taxonomy" id="3071409"/>
    <lineage>
        <taxon>Bacteria</taxon>
        <taxon>Bacillati</taxon>
        <taxon>Actinomycetota</taxon>
        <taxon>Actinomycetes</taxon>
        <taxon>Micromonosporales</taxon>
        <taxon>Micromonosporaceae</taxon>
    </lineage>
</organism>
<dbReference type="SUPFAM" id="SSF110849">
    <property type="entry name" value="ParB/Sulfiredoxin"/>
    <property type="match status" value="1"/>
</dbReference>
<keyword evidence="3" id="KW-1185">Reference proteome</keyword>
<dbReference type="InterPro" id="IPR036086">
    <property type="entry name" value="ParB/Sulfiredoxin_sf"/>
</dbReference>
<gene>
    <name evidence="2" type="ORF">RB614_23065</name>
</gene>
<accession>A0ABU0ZN88</accession>
<comment type="caution">
    <text evidence="2">The sequence shown here is derived from an EMBL/GenBank/DDBJ whole genome shotgun (WGS) entry which is preliminary data.</text>
</comment>
<evidence type="ECO:0000313" key="2">
    <source>
        <dbReference type="EMBL" id="MDQ7907402.1"/>
    </source>
</evidence>
<protein>
    <submittedName>
        <fullName evidence="2">Transcriptional regulator</fullName>
    </submittedName>
</protein>
<reference evidence="2 3" key="1">
    <citation type="submission" date="2023-08" db="EMBL/GenBank/DDBJ databases">
        <title>Phytohabitans sansha sp. nov., isolated from marine sediment.</title>
        <authorList>
            <person name="Zhao Y."/>
            <person name="Yi K."/>
        </authorList>
    </citation>
    <scope>NUCLEOTIDE SEQUENCE [LARGE SCALE GENOMIC DNA]</scope>
    <source>
        <strain evidence="2 3">ZYX-F-186</strain>
    </source>
</reference>
<dbReference type="RefSeq" id="WP_308714680.1">
    <property type="nucleotide sequence ID" value="NZ_JAVHUY010000022.1"/>
</dbReference>
<dbReference type="EMBL" id="JAVHUY010000022">
    <property type="protein sequence ID" value="MDQ7907402.1"/>
    <property type="molecule type" value="Genomic_DNA"/>
</dbReference>
<sequence length="309" mass="33236">MADTPRLGGVDHGHVRALSEVVECLPPISVHRQTMSVIDGMHRLLAARLRRREHIEVRFFAGTRQAAFLLAVRANVAHGLPLTLHDRQVAAARIVRADPKLSDRFVAATTGLAAKTIAAIRGRAGGQGAPVRVGRDGRARPLSTAEGRRIAGRAIADRPDLSLREIARAAGISVGTVRDVRARVLAGEDPVPGRQRGGASEFAHLDADGDALAPELADVESILDGLRRDPSLRYSDSGRTLLRWLAWAMDATRRPEAIEGVPPHCAVLVGKIARGYAESWLEIAREMERRTGEAEPVGSRPSHARSSAA</sequence>
<name>A0ABU0ZN88_9ACTN</name>
<evidence type="ECO:0000313" key="3">
    <source>
        <dbReference type="Proteomes" id="UP001230908"/>
    </source>
</evidence>
<evidence type="ECO:0000256" key="1">
    <source>
        <dbReference type="SAM" id="MobiDB-lite"/>
    </source>
</evidence>
<feature type="region of interest" description="Disordered" evidence="1">
    <location>
        <begin position="289"/>
        <end position="309"/>
    </location>
</feature>
<proteinExistence type="predicted"/>